<feature type="chain" id="PRO_5037274074" evidence="1">
    <location>
        <begin position="20"/>
        <end position="222"/>
    </location>
</feature>
<name>A0A934RLR8_9BACT</name>
<keyword evidence="1" id="KW-0732">Signal</keyword>
<dbReference type="AlphaFoldDB" id="A0A934RLR8"/>
<evidence type="ECO:0000313" key="3">
    <source>
        <dbReference type="Proteomes" id="UP000604083"/>
    </source>
</evidence>
<reference evidence="2" key="1">
    <citation type="submission" date="2021-01" db="EMBL/GenBank/DDBJ databases">
        <title>Modified the classification status of verrucomicrobia.</title>
        <authorList>
            <person name="Feng X."/>
        </authorList>
    </citation>
    <scope>NUCLEOTIDE SEQUENCE</scope>
    <source>
        <strain evidence="2">KCTC 12986</strain>
    </source>
</reference>
<feature type="signal peptide" evidence="1">
    <location>
        <begin position="1"/>
        <end position="19"/>
    </location>
</feature>
<accession>A0A934RLR8</accession>
<dbReference type="RefSeq" id="WP_200390602.1">
    <property type="nucleotide sequence ID" value="NZ_JAENIO010000006.1"/>
</dbReference>
<proteinExistence type="predicted"/>
<evidence type="ECO:0000256" key="1">
    <source>
        <dbReference type="SAM" id="SignalP"/>
    </source>
</evidence>
<dbReference type="Proteomes" id="UP000604083">
    <property type="component" value="Unassembled WGS sequence"/>
</dbReference>
<keyword evidence="3" id="KW-1185">Reference proteome</keyword>
<gene>
    <name evidence="2" type="ORF">JIN78_03765</name>
</gene>
<evidence type="ECO:0000313" key="2">
    <source>
        <dbReference type="EMBL" id="MBK1833168.1"/>
    </source>
</evidence>
<dbReference type="EMBL" id="JAENIO010000006">
    <property type="protein sequence ID" value="MBK1833168.1"/>
    <property type="molecule type" value="Genomic_DNA"/>
</dbReference>
<protein>
    <submittedName>
        <fullName evidence="2">Uncharacterized protein</fullName>
    </submittedName>
</protein>
<comment type="caution">
    <text evidence="2">The sequence shown here is derived from an EMBL/GenBank/DDBJ whole genome shotgun (WGS) entry which is preliminary data.</text>
</comment>
<organism evidence="2 3">
    <name type="scientific">Roseibacillus ishigakijimensis</name>
    <dbReference type="NCBI Taxonomy" id="454146"/>
    <lineage>
        <taxon>Bacteria</taxon>
        <taxon>Pseudomonadati</taxon>
        <taxon>Verrucomicrobiota</taxon>
        <taxon>Verrucomicrobiia</taxon>
        <taxon>Verrucomicrobiales</taxon>
        <taxon>Verrucomicrobiaceae</taxon>
        <taxon>Roseibacillus</taxon>
    </lineage>
</organism>
<sequence length="222" mass="24289">MKLFSVVAGFVCFLSLSLAGGKPLAVQFVVQALPEGAEEFRLSDGRQVSEPFRLNIHGVSSAIKVGTRQLILENRNNGSELTSIALPEEGEEFVVFLYLANDGEARPMKSSVLSLPGDFRPGTYFFINRTAEKIECDFGDGEVSIGPGAEALLKPRLGDGKSTLNVEIHSVPLTEEGEEGAQKPLSRTRWPLTRTTRSYVFFTQNAAGTIDFRAVDEFVEEN</sequence>